<dbReference type="EMBL" id="CU466930">
    <property type="protein sequence ID" value="CAO80814.1"/>
    <property type="molecule type" value="Genomic_DNA"/>
</dbReference>
<proteinExistence type="predicted"/>
<evidence type="ECO:0000313" key="1">
    <source>
        <dbReference type="EMBL" id="CAO80814.1"/>
    </source>
</evidence>
<dbReference type="STRING" id="459349.CLOAM0942"/>
<evidence type="ECO:0000313" key="2">
    <source>
        <dbReference type="Proteomes" id="UP000002019"/>
    </source>
</evidence>
<reference evidence="1 2" key="1">
    <citation type="journal article" date="2008" name="J. Bacteriol.">
        <title>'Candidatus Cloacamonas acidaminovorans': genome sequence reconstruction provides a first glimpse of a new bacterial division.</title>
        <authorList>
            <person name="Pelletier E."/>
            <person name="Kreimeyer A."/>
            <person name="Bocs S."/>
            <person name="Rouy Z."/>
            <person name="Gyapay G."/>
            <person name="Chouari R."/>
            <person name="Riviere D."/>
            <person name="Ganesan A."/>
            <person name="Daegelen P."/>
            <person name="Sghir A."/>
            <person name="Cohen G.N."/>
            <person name="Medigue C."/>
            <person name="Weissenbach J."/>
            <person name="Le Paslier D."/>
        </authorList>
    </citation>
    <scope>NUCLEOTIDE SEQUENCE [LARGE SCALE GENOMIC DNA]</scope>
    <source>
        <strain evidence="2">Evry</strain>
    </source>
</reference>
<gene>
    <name evidence="1" type="ordered locus">CLOAM0942</name>
</gene>
<sequence length="221" mass="26441">MEYTFEAIKFFQARIEAYLNIWENATLEDMKSDQREKQHSPLNVRKALFRQAIGGHLTEGQEYRIVNQDLKWYLHPEFETFNRELRNLIKEKLEEKNLLYYWEPREYEEIAPEKLQGPFERELNCWKYVNLDYDDGDLGKDEAEISLKARWVLHCAYKANKLSEAEITQLIKLDLDALLCENAVYFNIFELKLITDFLLEQGVWDHLPDPLFVNRLSSQPE</sequence>
<dbReference type="HOGENOM" id="CLU_1248820_0_0_0"/>
<dbReference type="RefSeq" id="WP_015424672.1">
    <property type="nucleotide sequence ID" value="NC_020449.1"/>
</dbReference>
<dbReference type="KEGG" id="caci:CLOAM0942"/>
<name>B0VHJ9_CLOAI</name>
<accession>B0VHJ9</accession>
<keyword evidence="2" id="KW-1185">Reference proteome</keyword>
<dbReference type="Proteomes" id="UP000002019">
    <property type="component" value="Chromosome"/>
</dbReference>
<organism evidence="1 2">
    <name type="scientific">Cloacimonas acidaminovorans (strain Evry)</name>
    <dbReference type="NCBI Taxonomy" id="459349"/>
    <lineage>
        <taxon>Bacteria</taxon>
        <taxon>Pseudomonadati</taxon>
        <taxon>Candidatus Cloacimonadota</taxon>
        <taxon>Candidatus Cloacimonadia</taxon>
        <taxon>Candidatus Cloacimonadales</taxon>
        <taxon>Candidatus Cloacimonadaceae</taxon>
        <taxon>Candidatus Cloacimonas</taxon>
    </lineage>
</organism>
<protein>
    <submittedName>
        <fullName evidence="1">Uncharacterized protein</fullName>
    </submittedName>
</protein>
<dbReference type="AlphaFoldDB" id="B0VHJ9"/>